<keyword evidence="1" id="KW-1133">Transmembrane helix</keyword>
<evidence type="ECO:0000313" key="3">
    <source>
        <dbReference type="Proteomes" id="UP000597762"/>
    </source>
</evidence>
<evidence type="ECO:0000313" key="2">
    <source>
        <dbReference type="EMBL" id="CAE1299538.1"/>
    </source>
</evidence>
<feature type="transmembrane region" description="Helical" evidence="1">
    <location>
        <begin position="34"/>
        <end position="57"/>
    </location>
</feature>
<name>A0A812DGS6_ACAPH</name>
<reference evidence="2" key="1">
    <citation type="submission" date="2021-01" db="EMBL/GenBank/DDBJ databases">
        <authorList>
            <person name="Li R."/>
            <person name="Bekaert M."/>
        </authorList>
    </citation>
    <scope>NUCLEOTIDE SEQUENCE</scope>
    <source>
        <strain evidence="2">Farmed</strain>
    </source>
</reference>
<sequence>MILIFFCLSLFLSSLSLSFVSLSLFLSFLSLSFFRFSLFLSFLSFFLSFLSFFLSFLSLFRLSLSLSFVSLSLFLSSLSLSFFRSLSLSFVSLSFFRLSLAINRTSDIIFVSKTSTSIITTGSKRPVLKWISFLFCSQQPPLSFSLAPPYLAGWQSIHSSVRYRRGSLAQYWIVF</sequence>
<keyword evidence="3" id="KW-1185">Reference proteome</keyword>
<dbReference type="AlphaFoldDB" id="A0A812DGS6"/>
<dbReference type="Proteomes" id="UP000597762">
    <property type="component" value="Unassembled WGS sequence"/>
</dbReference>
<gene>
    <name evidence="2" type="ORF">SPHA_53299</name>
</gene>
<organism evidence="2 3">
    <name type="scientific">Acanthosepion pharaonis</name>
    <name type="common">Pharaoh cuttlefish</name>
    <name type="synonym">Sepia pharaonis</name>
    <dbReference type="NCBI Taxonomy" id="158019"/>
    <lineage>
        <taxon>Eukaryota</taxon>
        <taxon>Metazoa</taxon>
        <taxon>Spiralia</taxon>
        <taxon>Lophotrochozoa</taxon>
        <taxon>Mollusca</taxon>
        <taxon>Cephalopoda</taxon>
        <taxon>Coleoidea</taxon>
        <taxon>Decapodiformes</taxon>
        <taxon>Sepiida</taxon>
        <taxon>Sepiina</taxon>
        <taxon>Sepiidae</taxon>
        <taxon>Acanthosepion</taxon>
    </lineage>
</organism>
<keyword evidence="1" id="KW-0472">Membrane</keyword>
<protein>
    <submittedName>
        <fullName evidence="2">Uncharacterized protein</fullName>
    </submittedName>
</protein>
<keyword evidence="1" id="KW-0812">Transmembrane</keyword>
<proteinExistence type="predicted"/>
<dbReference type="EMBL" id="CAHIKZ030003380">
    <property type="protein sequence ID" value="CAE1299538.1"/>
    <property type="molecule type" value="Genomic_DNA"/>
</dbReference>
<accession>A0A812DGS6</accession>
<feature type="transmembrane region" description="Helical" evidence="1">
    <location>
        <begin position="64"/>
        <end position="83"/>
    </location>
</feature>
<comment type="caution">
    <text evidence="2">The sequence shown here is derived from an EMBL/GenBank/DDBJ whole genome shotgun (WGS) entry which is preliminary data.</text>
</comment>
<evidence type="ECO:0000256" key="1">
    <source>
        <dbReference type="SAM" id="Phobius"/>
    </source>
</evidence>